<sequence>MKGINVKKNENNQYETKRVCDPEGKEHTIRWSALGAACVKAGWNNGFPSLDMDTEPLKQSLHALYVHLSDAYRAAHDIGLADTSKADEAKAALSNSKTAKTGAVQALKNVCGLLATRINHKGTRKAALVVTDTSIEYLYGVLTKSGGLVTEATFVKNAMPHIIRWIVGYSVADAEKAASAENKAEADKKKEKKDRNAEKDNAQAALNATEEKVAKLEKAATEQRVNAQKLRDAIYAGVEAGKIDREYSQVLLDLIG</sequence>
<dbReference type="EMBL" id="JAHLQI010000007">
    <property type="protein sequence ID" value="MBU5491263.1"/>
    <property type="molecule type" value="Genomic_DNA"/>
</dbReference>
<evidence type="ECO:0000256" key="1">
    <source>
        <dbReference type="SAM" id="MobiDB-lite"/>
    </source>
</evidence>
<accession>A0ABS6EUP7</accession>
<dbReference type="Proteomes" id="UP000783588">
    <property type="component" value="Unassembled WGS sequence"/>
</dbReference>
<reference evidence="2 3" key="1">
    <citation type="submission" date="2021-06" db="EMBL/GenBank/DDBJ databases">
        <authorList>
            <person name="Sun Q."/>
            <person name="Li D."/>
        </authorList>
    </citation>
    <scope>NUCLEOTIDE SEQUENCE [LARGE SCALE GENOMIC DNA]</scope>
    <source>
        <strain evidence="2 3">MSJd-7</strain>
    </source>
</reference>
<proteinExistence type="predicted"/>
<evidence type="ECO:0000313" key="2">
    <source>
        <dbReference type="EMBL" id="MBU5491263.1"/>
    </source>
</evidence>
<protein>
    <submittedName>
        <fullName evidence="2">Uncharacterized protein</fullName>
    </submittedName>
</protein>
<organism evidence="2 3">
    <name type="scientific">Butyricicoccus intestinisimiae</name>
    <dbReference type="NCBI Taxonomy" id="2841509"/>
    <lineage>
        <taxon>Bacteria</taxon>
        <taxon>Bacillati</taxon>
        <taxon>Bacillota</taxon>
        <taxon>Clostridia</taxon>
        <taxon>Eubacteriales</taxon>
        <taxon>Butyricicoccaceae</taxon>
        <taxon>Butyricicoccus</taxon>
    </lineage>
</organism>
<name>A0ABS6EUP7_9FIRM</name>
<gene>
    <name evidence="2" type="ORF">KQI75_11660</name>
</gene>
<evidence type="ECO:0000313" key="3">
    <source>
        <dbReference type="Proteomes" id="UP000783588"/>
    </source>
</evidence>
<dbReference type="RefSeq" id="WP_216470977.1">
    <property type="nucleotide sequence ID" value="NZ_JAHLQI010000007.1"/>
</dbReference>
<feature type="compositionally biased region" description="Basic and acidic residues" evidence="1">
    <location>
        <begin position="181"/>
        <end position="201"/>
    </location>
</feature>
<feature type="region of interest" description="Disordered" evidence="1">
    <location>
        <begin position="181"/>
        <end position="202"/>
    </location>
</feature>
<comment type="caution">
    <text evidence="2">The sequence shown here is derived from an EMBL/GenBank/DDBJ whole genome shotgun (WGS) entry which is preliminary data.</text>
</comment>
<keyword evidence="3" id="KW-1185">Reference proteome</keyword>